<sequence>MQLINAVSTLERHILNQLHVQLMELRSCKGQKQCNLETDWVSPQQREGGGEDATGRHRQGRRLSMGAETRHLGGDTM</sequence>
<proteinExistence type="predicted"/>
<feature type="non-terminal residue" evidence="2">
    <location>
        <position position="1"/>
    </location>
</feature>
<comment type="caution">
    <text evidence="2">The sequence shown here is derived from an EMBL/GenBank/DDBJ whole genome shotgun (WGS) entry which is preliminary data.</text>
</comment>
<protein>
    <submittedName>
        <fullName evidence="2">Uncharacterized protein</fullName>
    </submittedName>
</protein>
<evidence type="ECO:0000256" key="1">
    <source>
        <dbReference type="SAM" id="MobiDB-lite"/>
    </source>
</evidence>
<dbReference type="AlphaFoldDB" id="A0A8T2PPB3"/>
<keyword evidence="3" id="KW-1185">Reference proteome</keyword>
<feature type="region of interest" description="Disordered" evidence="1">
    <location>
        <begin position="39"/>
        <end position="77"/>
    </location>
</feature>
<dbReference type="EMBL" id="JAFBMS010000004">
    <property type="protein sequence ID" value="KAG9353189.1"/>
    <property type="molecule type" value="Genomic_DNA"/>
</dbReference>
<reference evidence="2" key="1">
    <citation type="thesis" date="2021" institute="BYU ScholarsArchive" country="Provo, UT, USA">
        <title>Applications of and Algorithms for Genome Assembly and Genomic Analyses with an Emphasis on Marine Teleosts.</title>
        <authorList>
            <person name="Pickett B.D."/>
        </authorList>
    </citation>
    <scope>NUCLEOTIDE SEQUENCE</scope>
    <source>
        <strain evidence="2">HI-2016</strain>
    </source>
</reference>
<dbReference type="Proteomes" id="UP000824540">
    <property type="component" value="Unassembled WGS sequence"/>
</dbReference>
<feature type="compositionally biased region" description="Basic and acidic residues" evidence="1">
    <location>
        <begin position="68"/>
        <end position="77"/>
    </location>
</feature>
<accession>A0A8T2PPB3</accession>
<dbReference type="OrthoDB" id="96314at2759"/>
<organism evidence="2 3">
    <name type="scientific">Albula glossodonta</name>
    <name type="common">roundjaw bonefish</name>
    <dbReference type="NCBI Taxonomy" id="121402"/>
    <lineage>
        <taxon>Eukaryota</taxon>
        <taxon>Metazoa</taxon>
        <taxon>Chordata</taxon>
        <taxon>Craniata</taxon>
        <taxon>Vertebrata</taxon>
        <taxon>Euteleostomi</taxon>
        <taxon>Actinopterygii</taxon>
        <taxon>Neopterygii</taxon>
        <taxon>Teleostei</taxon>
        <taxon>Albuliformes</taxon>
        <taxon>Albulidae</taxon>
        <taxon>Albula</taxon>
    </lineage>
</organism>
<name>A0A8T2PPB3_9TELE</name>
<evidence type="ECO:0000313" key="3">
    <source>
        <dbReference type="Proteomes" id="UP000824540"/>
    </source>
</evidence>
<gene>
    <name evidence="2" type="ORF">JZ751_017765</name>
</gene>
<evidence type="ECO:0000313" key="2">
    <source>
        <dbReference type="EMBL" id="KAG9353189.1"/>
    </source>
</evidence>